<proteinExistence type="predicted"/>
<evidence type="ECO:0000256" key="2">
    <source>
        <dbReference type="SAM" id="Phobius"/>
    </source>
</evidence>
<organism evidence="3 4">
    <name type="scientific">Besnoitia besnoiti</name>
    <name type="common">Apicomplexan protozoan</name>
    <dbReference type="NCBI Taxonomy" id="94643"/>
    <lineage>
        <taxon>Eukaryota</taxon>
        <taxon>Sar</taxon>
        <taxon>Alveolata</taxon>
        <taxon>Apicomplexa</taxon>
        <taxon>Conoidasida</taxon>
        <taxon>Coccidia</taxon>
        <taxon>Eucoccidiorida</taxon>
        <taxon>Eimeriorina</taxon>
        <taxon>Sarcocystidae</taxon>
        <taxon>Besnoitia</taxon>
    </lineage>
</organism>
<dbReference type="KEGG" id="bbes:BESB_029190"/>
<evidence type="ECO:0008006" key="5">
    <source>
        <dbReference type="Google" id="ProtNLM"/>
    </source>
</evidence>
<dbReference type="VEuPathDB" id="ToxoDB:BESB_029190"/>
<evidence type="ECO:0000313" key="3">
    <source>
        <dbReference type="EMBL" id="PFH31484.1"/>
    </source>
</evidence>
<feature type="transmembrane region" description="Helical" evidence="2">
    <location>
        <begin position="253"/>
        <end position="279"/>
    </location>
</feature>
<feature type="region of interest" description="Disordered" evidence="1">
    <location>
        <begin position="179"/>
        <end position="213"/>
    </location>
</feature>
<sequence>MALLPAAFARLRQARRSCRSLAPSSVLAHPRFPPVSPAVRAVEDTASFHAVDRHRSLLRQAASAPSAAAHSSLSTSLADAGSVSSALFVSSRARRYSAAPSALFSPCRSSSSSAAPPQPGAPPPSAKRDFGTPEPKPQEPPAETSDREAKLTFWIERLREDRDKGAVYMLKDILERPEPARGAAVAASSPLKKPQPEAGSAEAPLSSEGKQREEKEILAQLEDLVSSHAQMTAQVGELVSYRHQTRREGRKELMALGFTGFATAFAAAIHPFFFIGTLIGMRSLLKARAPERDREAGARRLQEIQDSMRTQERQIFALSERLLELEGIDVRANRDATPQNPQ</sequence>
<reference evidence="3 4" key="1">
    <citation type="submission" date="2017-09" db="EMBL/GenBank/DDBJ databases">
        <title>Genome sequencing of Besnoitia besnoiti strain Bb-Ger1.</title>
        <authorList>
            <person name="Schares G."/>
            <person name="Venepally P."/>
            <person name="Lorenzi H.A."/>
        </authorList>
    </citation>
    <scope>NUCLEOTIDE SEQUENCE [LARGE SCALE GENOMIC DNA]</scope>
    <source>
        <strain evidence="3 4">Bb-Ger1</strain>
    </source>
</reference>
<dbReference type="AlphaFoldDB" id="A0A2A9M2P1"/>
<dbReference type="RefSeq" id="XP_029215493.1">
    <property type="nucleotide sequence ID" value="XM_029361593.1"/>
</dbReference>
<dbReference type="Proteomes" id="UP000224006">
    <property type="component" value="Unassembled WGS sequence"/>
</dbReference>
<keyword evidence="4" id="KW-1185">Reference proteome</keyword>
<dbReference type="EMBL" id="NWUJ01000015">
    <property type="protein sequence ID" value="PFH31484.1"/>
    <property type="molecule type" value="Genomic_DNA"/>
</dbReference>
<gene>
    <name evidence="3" type="ORF">BESB_029190</name>
</gene>
<keyword evidence="2" id="KW-0472">Membrane</keyword>
<dbReference type="GeneID" id="40307971"/>
<comment type="caution">
    <text evidence="3">The sequence shown here is derived from an EMBL/GenBank/DDBJ whole genome shotgun (WGS) entry which is preliminary data.</text>
</comment>
<keyword evidence="2" id="KW-0812">Transmembrane</keyword>
<feature type="compositionally biased region" description="Pro residues" evidence="1">
    <location>
        <begin position="116"/>
        <end position="125"/>
    </location>
</feature>
<feature type="region of interest" description="Disordered" evidence="1">
    <location>
        <begin position="107"/>
        <end position="149"/>
    </location>
</feature>
<name>A0A2A9M2P1_BESBE</name>
<dbReference type="OrthoDB" id="333450at2759"/>
<accession>A0A2A9M2P1</accession>
<protein>
    <recommendedName>
        <fullName evidence="5">Transmembrane protein</fullName>
    </recommendedName>
</protein>
<evidence type="ECO:0000256" key="1">
    <source>
        <dbReference type="SAM" id="MobiDB-lite"/>
    </source>
</evidence>
<evidence type="ECO:0000313" key="4">
    <source>
        <dbReference type="Proteomes" id="UP000224006"/>
    </source>
</evidence>
<keyword evidence="2" id="KW-1133">Transmembrane helix</keyword>